<proteinExistence type="predicted"/>
<sequence length="385" mass="43979">MSGVVMTLLCKLSFSEFSIVEWIKKLEEDIKPKSKQLSDAEERVRMLERERTELLTSVEYQKSPAIPIGLCFTAGWLGGLSLGRKEDEIAAILTNTNNLDIKGSKVWKDKHRELFTMQYPYVQKIANSYRLPVDALMKVSPDVPPPATNDEVGLSVENNGDGSAKPASLKVKCKYETRNMRNGPKNEENTDLYETLRRNPYDSVTPSSFRWISFDYRVPLGFGSIAGGLDHANPVIRLPIEHGINKELFQRGLIIFIGMSNARQPETTVNEYLTKVRDESGHGIVIPIFEEIIKFEFWGQCVDEFKENMFFGSENEDPYEHISNITDIIDLFHSLGVSRDQVMLMAFPFTLKGRARQWMKQLSTGSITTWDLFKNAFQREYRPPS</sequence>
<dbReference type="PANTHER" id="PTHR33223:SF6">
    <property type="entry name" value="CCHC-TYPE DOMAIN-CONTAINING PROTEIN"/>
    <property type="match status" value="1"/>
</dbReference>
<dbReference type="Pfam" id="PF03732">
    <property type="entry name" value="Retrotrans_gag"/>
    <property type="match status" value="1"/>
</dbReference>
<protein>
    <submittedName>
        <fullName evidence="3">Reverse transcriptase domain-containing protein</fullName>
    </submittedName>
</protein>
<keyword evidence="4" id="KW-1185">Reference proteome</keyword>
<evidence type="ECO:0000313" key="4">
    <source>
        <dbReference type="Proteomes" id="UP001151760"/>
    </source>
</evidence>
<name>A0ABQ4WCN8_9ASTR</name>
<evidence type="ECO:0000313" key="3">
    <source>
        <dbReference type="EMBL" id="GJS50594.1"/>
    </source>
</evidence>
<dbReference type="GO" id="GO:0003964">
    <property type="term" value="F:RNA-directed DNA polymerase activity"/>
    <property type="evidence" value="ECO:0007669"/>
    <property type="project" value="UniProtKB-KW"/>
</dbReference>
<evidence type="ECO:0000256" key="1">
    <source>
        <dbReference type="SAM" id="Coils"/>
    </source>
</evidence>
<dbReference type="PANTHER" id="PTHR33223">
    <property type="entry name" value="CCHC-TYPE DOMAIN-CONTAINING PROTEIN"/>
    <property type="match status" value="1"/>
</dbReference>
<organism evidence="3 4">
    <name type="scientific">Tanacetum coccineum</name>
    <dbReference type="NCBI Taxonomy" id="301880"/>
    <lineage>
        <taxon>Eukaryota</taxon>
        <taxon>Viridiplantae</taxon>
        <taxon>Streptophyta</taxon>
        <taxon>Embryophyta</taxon>
        <taxon>Tracheophyta</taxon>
        <taxon>Spermatophyta</taxon>
        <taxon>Magnoliopsida</taxon>
        <taxon>eudicotyledons</taxon>
        <taxon>Gunneridae</taxon>
        <taxon>Pentapetalae</taxon>
        <taxon>asterids</taxon>
        <taxon>campanulids</taxon>
        <taxon>Asterales</taxon>
        <taxon>Asteraceae</taxon>
        <taxon>Asteroideae</taxon>
        <taxon>Anthemideae</taxon>
        <taxon>Anthemidinae</taxon>
        <taxon>Tanacetum</taxon>
    </lineage>
</organism>
<keyword evidence="1" id="KW-0175">Coiled coil</keyword>
<feature type="coiled-coil region" evidence="1">
    <location>
        <begin position="23"/>
        <end position="57"/>
    </location>
</feature>
<dbReference type="InterPro" id="IPR005162">
    <property type="entry name" value="Retrotrans_gag_dom"/>
</dbReference>
<keyword evidence="3" id="KW-0548">Nucleotidyltransferase</keyword>
<keyword evidence="3" id="KW-0808">Transferase</keyword>
<dbReference type="EMBL" id="BQNB010008527">
    <property type="protein sequence ID" value="GJS50594.1"/>
    <property type="molecule type" value="Genomic_DNA"/>
</dbReference>
<gene>
    <name evidence="3" type="ORF">Tco_0623956</name>
</gene>
<reference evidence="3" key="1">
    <citation type="journal article" date="2022" name="Int. J. Mol. Sci.">
        <title>Draft Genome of Tanacetum Coccineum: Genomic Comparison of Closely Related Tanacetum-Family Plants.</title>
        <authorList>
            <person name="Yamashiro T."/>
            <person name="Shiraishi A."/>
            <person name="Nakayama K."/>
            <person name="Satake H."/>
        </authorList>
    </citation>
    <scope>NUCLEOTIDE SEQUENCE</scope>
</reference>
<reference evidence="3" key="2">
    <citation type="submission" date="2022-01" db="EMBL/GenBank/DDBJ databases">
        <authorList>
            <person name="Yamashiro T."/>
            <person name="Shiraishi A."/>
            <person name="Satake H."/>
            <person name="Nakayama K."/>
        </authorList>
    </citation>
    <scope>NUCLEOTIDE SEQUENCE</scope>
</reference>
<evidence type="ECO:0000259" key="2">
    <source>
        <dbReference type="Pfam" id="PF03732"/>
    </source>
</evidence>
<feature type="domain" description="Retrotransposon gag" evidence="2">
    <location>
        <begin position="347"/>
        <end position="384"/>
    </location>
</feature>
<keyword evidence="3" id="KW-0695">RNA-directed DNA polymerase</keyword>
<dbReference type="Proteomes" id="UP001151760">
    <property type="component" value="Unassembled WGS sequence"/>
</dbReference>
<comment type="caution">
    <text evidence="3">The sequence shown here is derived from an EMBL/GenBank/DDBJ whole genome shotgun (WGS) entry which is preliminary data.</text>
</comment>
<accession>A0ABQ4WCN8</accession>